<evidence type="ECO:0000313" key="3">
    <source>
        <dbReference type="Proteomes" id="UP000216725"/>
    </source>
</evidence>
<dbReference type="EMBL" id="MWWR01000018">
    <property type="protein sequence ID" value="OZG49793.1"/>
    <property type="molecule type" value="Genomic_DNA"/>
</dbReference>
<protein>
    <submittedName>
        <fullName evidence="2">Uncharacterized protein</fullName>
    </submittedName>
</protein>
<comment type="caution">
    <text evidence="2">The sequence shown here is derived from an EMBL/GenBank/DDBJ whole genome shotgun (WGS) entry which is preliminary data.</text>
</comment>
<dbReference type="RefSeq" id="WP_094661393.1">
    <property type="nucleotide sequence ID" value="NZ_JBKZBO010000003.1"/>
</dbReference>
<proteinExistence type="predicted"/>
<feature type="compositionally biased region" description="Low complexity" evidence="1">
    <location>
        <begin position="186"/>
        <end position="204"/>
    </location>
</feature>
<keyword evidence="3" id="KW-1185">Reference proteome</keyword>
<name>A0A261ESG4_9BIFI</name>
<evidence type="ECO:0000313" key="2">
    <source>
        <dbReference type="EMBL" id="OZG49793.1"/>
    </source>
</evidence>
<accession>A0A261ESG4</accession>
<sequence>MNSNAQGFRIASRSFRSASFSAGPSESEAARKAHVDASSATRASWRRRVPAAAAAALMAFSFSTMAPTSAAAEETDASYSDATTCAGSYEIASSMYGQISWVPSARQRFLAAVGAQKFWTQAAALCPAAVFPEATAKSALAAKTARDLADEVGLADMLPTYVDDLSPLLAAVREACGYQSDLAFSADGSDASPSSSSSTASQSSNGICSADSRDVTGLTASEFGGLAVAEDRVTYVATALYARTQNTAWQQVSAQHRSLSSNFAAMAKAMNGTDPRAGVYDSQAVRTLGDTTTDPITGAELPTTVVLAYDAAVEELSAFGTQSDDNTATGADGTLTLTGSDLSQSIGDANTDPAAGFDTPWARRRAVSEYIANSLLTAFENGEPADEHYLLG</sequence>
<evidence type="ECO:0000256" key="1">
    <source>
        <dbReference type="SAM" id="MobiDB-lite"/>
    </source>
</evidence>
<gene>
    <name evidence="2" type="ORF">PSRA_1598</name>
</gene>
<feature type="region of interest" description="Disordered" evidence="1">
    <location>
        <begin position="186"/>
        <end position="208"/>
    </location>
</feature>
<organism evidence="2 3">
    <name type="scientific">Pseudoscardovia radai</name>
    <dbReference type="NCBI Taxonomy" id="987066"/>
    <lineage>
        <taxon>Bacteria</taxon>
        <taxon>Bacillati</taxon>
        <taxon>Actinomycetota</taxon>
        <taxon>Actinomycetes</taxon>
        <taxon>Bifidobacteriales</taxon>
        <taxon>Bifidobacteriaceae</taxon>
        <taxon>Pseudoscardovia</taxon>
    </lineage>
</organism>
<dbReference type="Proteomes" id="UP000216725">
    <property type="component" value="Unassembled WGS sequence"/>
</dbReference>
<dbReference type="AlphaFoldDB" id="A0A261ESG4"/>
<reference evidence="2 3" key="1">
    <citation type="journal article" date="2017" name="BMC Genomics">
        <title>Comparative genomic and phylogenomic analyses of the Bifidobacteriaceae family.</title>
        <authorList>
            <person name="Lugli G.A."/>
            <person name="Milani C."/>
            <person name="Turroni F."/>
            <person name="Duranti S."/>
            <person name="Mancabelli L."/>
            <person name="Mangifesta M."/>
            <person name="Ferrario C."/>
            <person name="Modesto M."/>
            <person name="Mattarelli P."/>
            <person name="Jiri K."/>
            <person name="van Sinderen D."/>
            <person name="Ventura M."/>
        </authorList>
    </citation>
    <scope>NUCLEOTIDE SEQUENCE [LARGE SCALE GENOMIC DNA]</scope>
    <source>
        <strain evidence="2 3">DSM 24742</strain>
    </source>
</reference>